<dbReference type="Proteomes" id="UP000474228">
    <property type="component" value="Unassembled WGS sequence"/>
</dbReference>
<evidence type="ECO:0000313" key="1">
    <source>
        <dbReference type="EMBL" id="CIV52673.1"/>
    </source>
</evidence>
<dbReference type="EMBL" id="CKLF01000056">
    <property type="protein sequence ID" value="CIV52673.1"/>
    <property type="molecule type" value="Genomic_DNA"/>
</dbReference>
<dbReference type="EMBL" id="WNHN01000003">
    <property type="protein sequence ID" value="MTV76019.1"/>
    <property type="molecule type" value="Genomic_DNA"/>
</dbReference>
<evidence type="ECO:0000313" key="8">
    <source>
        <dbReference type="Proteomes" id="UP000311674"/>
    </source>
</evidence>
<accession>A0A0B7LS79</accession>
<name>A0A0B7LS79_STREE</name>
<reference evidence="6 8" key="2">
    <citation type="submission" date="2019-04" db="EMBL/GenBank/DDBJ databases">
        <authorList>
            <consortium name="Pathogen Informatics"/>
        </authorList>
    </citation>
    <scope>NUCLEOTIDE SEQUENCE [LARGE SCALE GENOMIC DNA]</scope>
    <source>
        <strain evidence="5">GPS_HK_21-sc-2296565</strain>
        <strain evidence="6 8">GPSC148</strain>
    </source>
</reference>
<sequence length="320" mass="37506">MSDVKEEVSSLSEKQLRQIDVEYAELNDSDIIERLAYLEINNNEKRIVISDIEPTKEIMSVSDQIFEIQKNFQKIKNMFELFISDVSDFLSIKNKLESKELEIEEADVNRFMIHLLSSGKLFVDFNENQIKQKYSKDSEEFDCIHGFASYQYDTNFAYRFCHSLRNYSQHTDLPINEVKAVSPDDETVIIDFYIDLDYLLNSNFKWKKLKGELIKLNQETSKIDAIALVKEYFNALTELYGNYNKLFLKLNHNTLVDIKSKLESLKLKHSRYYISKISKYDLKYNPGNYTMSPLAAFAEIEEIYIELSKIGLVKIVNKSN</sequence>
<dbReference type="Proteomes" id="UP000729182">
    <property type="component" value="Unassembled WGS sequence"/>
</dbReference>
<dbReference type="Proteomes" id="UP000040910">
    <property type="component" value="Unassembled WGS sequence"/>
</dbReference>
<evidence type="ECO:0000313" key="7">
    <source>
        <dbReference type="Proteomes" id="UP000040910"/>
    </source>
</evidence>
<reference evidence="1 7" key="1">
    <citation type="submission" date="2015-03" db="EMBL/GenBank/DDBJ databases">
        <authorList>
            <consortium name="Pathogen Informatics"/>
            <person name="Murphy D."/>
        </authorList>
    </citation>
    <scope>NUCLEOTIDE SEQUENCE [LARGE SCALE GENOMIC DNA]</scope>
    <source>
        <strain evidence="1">SMRU158</strain>
        <strain evidence="7">type strain: N</strain>
    </source>
</reference>
<reference evidence="9 10" key="3">
    <citation type="submission" date="2019-11" db="EMBL/GenBank/DDBJ databases">
        <title>Growth characteristics of pneumococcus vary with the chemical composition of the capsule and with environmental conditions.</title>
        <authorList>
            <person name="Tothpal A."/>
            <person name="Desobry K."/>
            <person name="Joshi S."/>
            <person name="Wyllie A.L."/>
            <person name="Weinberger D.M."/>
        </authorList>
    </citation>
    <scope>NUCLEOTIDE SEQUENCE [LARGE SCALE GENOMIC DNA]</scope>
    <source>
        <strain evidence="9">pnumococcus09N</strain>
        <strain evidence="2">Pnumococcus09N</strain>
        <strain evidence="4">Pnumococcus10A</strain>
        <strain evidence="3">Pnumococcus22F</strain>
        <strain evidence="10">pnumococcus22F</strain>
    </source>
</reference>
<dbReference type="Proteomes" id="UP000467349">
    <property type="component" value="Unassembled WGS sequence"/>
</dbReference>
<gene>
    <name evidence="1" type="ORF">ERS019316_02196</name>
    <name evidence="4" type="ORF">GM535_01560</name>
    <name evidence="3" type="ORF">GM539_02565</name>
    <name evidence="2" type="ORF">GM545_03025</name>
    <name evidence="6" type="ORF">SAMEA3390019_01639</name>
    <name evidence="5" type="ORF">SAMEA3431391_00467</name>
</gene>
<dbReference type="EMBL" id="LR216058">
    <property type="protein sequence ID" value="VFI31735.1"/>
    <property type="molecule type" value="Genomic_DNA"/>
</dbReference>
<dbReference type="EMBL" id="WNHU01000009">
    <property type="protein sequence ID" value="MTV42630.1"/>
    <property type="molecule type" value="Genomic_DNA"/>
</dbReference>
<evidence type="ECO:0000313" key="4">
    <source>
        <dbReference type="EMBL" id="MTV76019.1"/>
    </source>
</evidence>
<evidence type="ECO:0000313" key="6">
    <source>
        <dbReference type="EMBL" id="VSC33135.1"/>
    </source>
</evidence>
<dbReference type="AlphaFoldDB" id="A0A0B7LS79"/>
<dbReference type="Proteomes" id="UP000311674">
    <property type="component" value="Unassembled WGS sequence"/>
</dbReference>
<evidence type="ECO:0000313" key="3">
    <source>
        <dbReference type="EMBL" id="MTV62322.1"/>
    </source>
</evidence>
<dbReference type="Proteomes" id="UP000290138">
    <property type="component" value="Chromosome"/>
</dbReference>
<evidence type="ECO:0000313" key="10">
    <source>
        <dbReference type="Proteomes" id="UP000474228"/>
    </source>
</evidence>
<evidence type="ECO:0000313" key="9">
    <source>
        <dbReference type="Proteomes" id="UP000467349"/>
    </source>
</evidence>
<evidence type="ECO:0000313" key="2">
    <source>
        <dbReference type="EMBL" id="MTV42630.1"/>
    </source>
</evidence>
<organism evidence="3 10">
    <name type="scientific">Streptococcus pneumoniae</name>
    <dbReference type="NCBI Taxonomy" id="1313"/>
    <lineage>
        <taxon>Bacteria</taxon>
        <taxon>Bacillati</taxon>
        <taxon>Bacillota</taxon>
        <taxon>Bacilli</taxon>
        <taxon>Lactobacillales</taxon>
        <taxon>Streptococcaceae</taxon>
        <taxon>Streptococcus</taxon>
    </lineage>
</organism>
<protein>
    <submittedName>
        <fullName evidence="3">Ribosome-binding factor A</fullName>
    </submittedName>
</protein>
<dbReference type="RefSeq" id="WP_001286128.1">
    <property type="nucleotide sequence ID" value="NZ_AP026923.1"/>
</dbReference>
<proteinExistence type="predicted"/>
<evidence type="ECO:0000313" key="5">
    <source>
        <dbReference type="EMBL" id="VFI31735.1"/>
    </source>
</evidence>
<dbReference type="EMBL" id="CABBMN010000013">
    <property type="protein sequence ID" value="VSC33135.1"/>
    <property type="molecule type" value="Genomic_DNA"/>
</dbReference>
<dbReference type="EMBL" id="WNHJ01000006">
    <property type="protein sequence ID" value="MTV62322.1"/>
    <property type="molecule type" value="Genomic_DNA"/>
</dbReference>